<gene>
    <name evidence="3" type="ORF">SAMN06297144_0656</name>
</gene>
<reference evidence="3 4" key="1">
    <citation type="submission" date="2017-07" db="EMBL/GenBank/DDBJ databases">
        <authorList>
            <person name="Sun Z.S."/>
            <person name="Albrecht U."/>
            <person name="Echele G."/>
            <person name="Lee C.C."/>
        </authorList>
    </citation>
    <scope>NUCLEOTIDE SEQUENCE [LARGE SCALE GENOMIC DNA]</scope>
    <source>
        <strain evidence="3 4">CGMCC 1.12672</strain>
    </source>
</reference>
<dbReference type="Gene3D" id="1.20.1260.10">
    <property type="match status" value="1"/>
</dbReference>
<dbReference type="Pfam" id="PF13628">
    <property type="entry name" value="DUF4142"/>
    <property type="match status" value="1"/>
</dbReference>
<evidence type="ECO:0000256" key="1">
    <source>
        <dbReference type="SAM" id="SignalP"/>
    </source>
</evidence>
<dbReference type="PANTHER" id="PTHR38593:SF1">
    <property type="entry name" value="BLR2558 PROTEIN"/>
    <property type="match status" value="1"/>
</dbReference>
<organism evidence="3 4">
    <name type="scientific">Sphingomonas guangdongensis</name>
    <dbReference type="NCBI Taxonomy" id="1141890"/>
    <lineage>
        <taxon>Bacteria</taxon>
        <taxon>Pseudomonadati</taxon>
        <taxon>Pseudomonadota</taxon>
        <taxon>Alphaproteobacteria</taxon>
        <taxon>Sphingomonadales</taxon>
        <taxon>Sphingomonadaceae</taxon>
        <taxon>Sphingomonas</taxon>
    </lineage>
</organism>
<evidence type="ECO:0000313" key="3">
    <source>
        <dbReference type="EMBL" id="SOB79639.1"/>
    </source>
</evidence>
<name>A0A285QDZ0_9SPHN</name>
<dbReference type="EMBL" id="OBMI01000001">
    <property type="protein sequence ID" value="SOB79639.1"/>
    <property type="molecule type" value="Genomic_DNA"/>
</dbReference>
<protein>
    <recommendedName>
        <fullName evidence="2">DUF4142 domain-containing protein</fullName>
    </recommendedName>
</protein>
<feature type="signal peptide" evidence="1">
    <location>
        <begin position="1"/>
        <end position="25"/>
    </location>
</feature>
<dbReference type="Proteomes" id="UP000219494">
    <property type="component" value="Unassembled WGS sequence"/>
</dbReference>
<dbReference type="AlphaFoldDB" id="A0A285QDZ0"/>
<accession>A0A285QDZ0</accession>
<feature type="domain" description="DUF4142" evidence="2">
    <location>
        <begin position="37"/>
        <end position="166"/>
    </location>
</feature>
<evidence type="ECO:0000259" key="2">
    <source>
        <dbReference type="Pfam" id="PF13628"/>
    </source>
</evidence>
<dbReference type="RefSeq" id="WP_179640857.1">
    <property type="nucleotide sequence ID" value="NZ_OBMI01000001.1"/>
</dbReference>
<sequence>MNRREVGLSLLGGAVAMGASTAALAQAAREPMCAAEREHATNTLKIGGLALRSSQLAQTKASGAKVKEFAGFEVAEQTTIAQILRESSGMNPPPPDAEERAAMARLTAANGSAFDAAYVAAQIDGHQKLLAVQERYLSAGRQPHMRHVAMLARGQIKEHLQLLEDLRGNA</sequence>
<evidence type="ECO:0000313" key="4">
    <source>
        <dbReference type="Proteomes" id="UP000219494"/>
    </source>
</evidence>
<dbReference type="PANTHER" id="PTHR38593">
    <property type="entry name" value="BLR2558 PROTEIN"/>
    <property type="match status" value="1"/>
</dbReference>
<feature type="chain" id="PRO_5012063547" description="DUF4142 domain-containing protein" evidence="1">
    <location>
        <begin position="26"/>
        <end position="170"/>
    </location>
</feature>
<keyword evidence="4" id="KW-1185">Reference proteome</keyword>
<dbReference type="InterPro" id="IPR012347">
    <property type="entry name" value="Ferritin-like"/>
</dbReference>
<keyword evidence="1" id="KW-0732">Signal</keyword>
<dbReference type="InterPro" id="IPR025419">
    <property type="entry name" value="DUF4142"/>
</dbReference>
<proteinExistence type="predicted"/>